<dbReference type="Gene3D" id="1.10.287.950">
    <property type="entry name" value="Methyl-accepting chemotaxis protein"/>
    <property type="match status" value="1"/>
</dbReference>
<accession>A0A1E2V9Y6</accession>
<dbReference type="GO" id="GO:0004888">
    <property type="term" value="F:transmembrane signaling receptor activity"/>
    <property type="evidence" value="ECO:0007669"/>
    <property type="project" value="InterPro"/>
</dbReference>
<dbReference type="GO" id="GO:0007165">
    <property type="term" value="P:signal transduction"/>
    <property type="evidence" value="ECO:0007669"/>
    <property type="project" value="UniProtKB-KW"/>
</dbReference>
<dbReference type="InterPro" id="IPR004089">
    <property type="entry name" value="MCPsignal_dom"/>
</dbReference>
<evidence type="ECO:0000256" key="6">
    <source>
        <dbReference type="SAM" id="Phobius"/>
    </source>
</evidence>
<dbReference type="PANTHER" id="PTHR32089:SF112">
    <property type="entry name" value="LYSOZYME-LIKE PROTEIN-RELATED"/>
    <property type="match status" value="1"/>
</dbReference>
<evidence type="ECO:0000313" key="9">
    <source>
        <dbReference type="Proteomes" id="UP000094291"/>
    </source>
</evidence>
<dbReference type="InterPro" id="IPR004090">
    <property type="entry name" value="Chemotax_Me-accpt_rcpt"/>
</dbReference>
<gene>
    <name evidence="8" type="ORF">BFW38_09865</name>
</gene>
<dbReference type="PROSITE" id="PS50111">
    <property type="entry name" value="CHEMOTAXIS_TRANSDUC_2"/>
    <property type="match status" value="1"/>
</dbReference>
<dbReference type="STRING" id="197479.BFW38_09865"/>
<dbReference type="EMBL" id="MDTQ01000001">
    <property type="protein sequence ID" value="ODC03801.1"/>
    <property type="molecule type" value="Genomic_DNA"/>
</dbReference>
<evidence type="ECO:0000256" key="4">
    <source>
        <dbReference type="PROSITE-ProRule" id="PRU00284"/>
    </source>
</evidence>
<feature type="domain" description="Methyl-accepting transducer" evidence="7">
    <location>
        <begin position="375"/>
        <end position="611"/>
    </location>
</feature>
<dbReference type="OrthoDB" id="9806704at2"/>
<keyword evidence="9" id="KW-1185">Reference proteome</keyword>
<dbReference type="FunFam" id="1.10.287.950:FF:000001">
    <property type="entry name" value="Methyl-accepting chemotaxis sensory transducer"/>
    <property type="match status" value="1"/>
</dbReference>
<dbReference type="GO" id="GO:0016020">
    <property type="term" value="C:membrane"/>
    <property type="evidence" value="ECO:0007669"/>
    <property type="project" value="UniProtKB-SubCell"/>
</dbReference>
<keyword evidence="6" id="KW-0812">Transmembrane</keyword>
<feature type="transmembrane region" description="Helical" evidence="6">
    <location>
        <begin position="297"/>
        <end position="316"/>
    </location>
</feature>
<dbReference type="RefSeq" id="WP_068998338.1">
    <property type="nucleotide sequence ID" value="NZ_MDTQ01000001.1"/>
</dbReference>
<sequence length="651" mass="71484">MTLRLKLIVSYCALGLIPMALVATLAWVDAREALRNQSQAALEAVSATRQQRLESYVKNRFEQLELLRHNLVASFSGLNRMGLMSTINYSQEFFQAFVKTFDFQDLTLVFPSGEVFYSVNTPELKRTTLNPQNPQDTLAQAFSKAMAQHKRVLTDYAPSPTHGPISVMAIPVMMGDEGEKKNQVQMVALLSMDLTPLNTIMQLRTGLGTTGETYLVGNDHQLRSNSTRHTNEPKVTGDAVVQALNGQTLTVEEKGLDGAMSLRHGLPIHYGQHQWALIAERHTQEAFAPVTQLMRDISWLSLAFAIVLVLAALWLARQVMRPLGGEPRQMQALAHTIAQGRLPQLTEAAPEGSLLAAMQTMTERWRQIVSQLKQSGQALDQQSMAMETASNTTLIRLNDQQSALDQTASALEEHGTAGQHIAESAARATEINSDAVQAYQELQKTYEGWLQGLEHLSQEVSQVHTINTEVSEHSQHIHQVVEVISEVAEQTNLLALNAAIEAARAGEAGRGFAVVADEVRQLAGRTHQSTGEIASLLNQLKNAAEQAMQHISQTNSLAEALSEDTASVRTHMEAVGERFTLVSEQAEQIASAAHQQSATSDEINQHMSDLLTMTQSSREAANNQGRTSDSISDQSKTLTQIVNQFQLDSSD</sequence>
<comment type="similarity">
    <text evidence="3">Belongs to the methyl-accepting chemotaxis (MCP) protein family.</text>
</comment>
<feature type="transmembrane region" description="Helical" evidence="6">
    <location>
        <begin position="7"/>
        <end position="28"/>
    </location>
</feature>
<dbReference type="Proteomes" id="UP000094291">
    <property type="component" value="Unassembled WGS sequence"/>
</dbReference>
<feature type="region of interest" description="Disordered" evidence="5">
    <location>
        <begin position="617"/>
        <end position="636"/>
    </location>
</feature>
<evidence type="ECO:0000256" key="3">
    <source>
        <dbReference type="ARBA" id="ARBA00029447"/>
    </source>
</evidence>
<name>A0A1E2V9Y6_9GAMM</name>
<evidence type="ECO:0000259" key="7">
    <source>
        <dbReference type="PROSITE" id="PS50111"/>
    </source>
</evidence>
<dbReference type="SMART" id="SM00283">
    <property type="entry name" value="MA"/>
    <property type="match status" value="1"/>
</dbReference>
<comment type="subcellular location">
    <subcellularLocation>
        <location evidence="1">Membrane</location>
    </subcellularLocation>
</comment>
<reference evidence="8 9" key="1">
    <citation type="submission" date="2016-08" db="EMBL/GenBank/DDBJ databases">
        <authorList>
            <person name="Seilhamer J.J."/>
        </authorList>
    </citation>
    <scope>NUCLEOTIDE SEQUENCE [LARGE SCALE GENOMIC DNA]</scope>
    <source>
        <strain evidence="8 9">PH27A</strain>
    </source>
</reference>
<keyword evidence="6" id="KW-0472">Membrane</keyword>
<dbReference type="SUPFAM" id="SSF58104">
    <property type="entry name" value="Methyl-accepting chemotaxis protein (MCP) signaling domain"/>
    <property type="match status" value="1"/>
</dbReference>
<dbReference type="Pfam" id="PF00015">
    <property type="entry name" value="MCPsignal"/>
    <property type="match status" value="1"/>
</dbReference>
<protein>
    <recommendedName>
        <fullName evidence="7">Methyl-accepting transducer domain-containing protein</fullName>
    </recommendedName>
</protein>
<dbReference type="GO" id="GO:0006935">
    <property type="term" value="P:chemotaxis"/>
    <property type="evidence" value="ECO:0007669"/>
    <property type="project" value="InterPro"/>
</dbReference>
<comment type="caution">
    <text evidence="8">The sequence shown here is derived from an EMBL/GenBank/DDBJ whole genome shotgun (WGS) entry which is preliminary data.</text>
</comment>
<dbReference type="PRINTS" id="PR00260">
    <property type="entry name" value="CHEMTRNSDUCR"/>
</dbReference>
<evidence type="ECO:0000313" key="8">
    <source>
        <dbReference type="EMBL" id="ODC03801.1"/>
    </source>
</evidence>
<evidence type="ECO:0000256" key="5">
    <source>
        <dbReference type="SAM" id="MobiDB-lite"/>
    </source>
</evidence>
<proteinExistence type="inferred from homology"/>
<evidence type="ECO:0000256" key="1">
    <source>
        <dbReference type="ARBA" id="ARBA00004370"/>
    </source>
</evidence>
<evidence type="ECO:0000256" key="2">
    <source>
        <dbReference type="ARBA" id="ARBA00023224"/>
    </source>
</evidence>
<keyword evidence="6" id="KW-1133">Transmembrane helix</keyword>
<dbReference type="PANTHER" id="PTHR32089">
    <property type="entry name" value="METHYL-ACCEPTING CHEMOTAXIS PROTEIN MCPB"/>
    <property type="match status" value="1"/>
</dbReference>
<dbReference type="AlphaFoldDB" id="A0A1E2V9Y6"/>
<keyword evidence="2 4" id="KW-0807">Transducer</keyword>
<organism evidence="8 9">
    <name type="scientific">Terasakiispira papahanaumokuakeensis</name>
    <dbReference type="NCBI Taxonomy" id="197479"/>
    <lineage>
        <taxon>Bacteria</taxon>
        <taxon>Pseudomonadati</taxon>
        <taxon>Pseudomonadota</taxon>
        <taxon>Gammaproteobacteria</taxon>
        <taxon>Oceanospirillales</taxon>
        <taxon>Terasakiispira</taxon>
    </lineage>
</organism>